<feature type="domain" description="STAS" evidence="5">
    <location>
        <begin position="305"/>
        <end position="416"/>
    </location>
</feature>
<keyword evidence="2" id="KW-0175">Coiled coil</keyword>
<feature type="domain" description="PAC" evidence="4">
    <location>
        <begin position="209"/>
        <end position="261"/>
    </location>
</feature>
<dbReference type="EMBL" id="ASRX01000082">
    <property type="protein sequence ID" value="EYF01402.1"/>
    <property type="molecule type" value="Genomic_DNA"/>
</dbReference>
<reference evidence="6 7" key="1">
    <citation type="submission" date="2013-05" db="EMBL/GenBank/DDBJ databases">
        <title>Genome assembly of Chondromyces apiculatus DSM 436.</title>
        <authorList>
            <person name="Sharma G."/>
            <person name="Khatri I."/>
            <person name="Kaur C."/>
            <person name="Mayilraj S."/>
            <person name="Subramanian S."/>
        </authorList>
    </citation>
    <scope>NUCLEOTIDE SEQUENCE [LARGE SCALE GENOMIC DNA]</scope>
    <source>
        <strain evidence="6 7">DSM 436</strain>
    </source>
</reference>
<evidence type="ECO:0000259" key="5">
    <source>
        <dbReference type="PROSITE" id="PS50801"/>
    </source>
</evidence>
<evidence type="ECO:0000256" key="2">
    <source>
        <dbReference type="SAM" id="Coils"/>
    </source>
</evidence>
<dbReference type="PROSITE" id="PS50801">
    <property type="entry name" value="STAS"/>
    <property type="match status" value="1"/>
</dbReference>
<dbReference type="InterPro" id="IPR036513">
    <property type="entry name" value="STAS_dom_sf"/>
</dbReference>
<feature type="domain" description="PAS" evidence="3">
    <location>
        <begin position="137"/>
        <end position="207"/>
    </location>
</feature>
<keyword evidence="7" id="KW-1185">Reference proteome</keyword>
<dbReference type="SMART" id="SM00091">
    <property type="entry name" value="PAS"/>
    <property type="match status" value="1"/>
</dbReference>
<dbReference type="PROSITE" id="PS50113">
    <property type="entry name" value="PAC"/>
    <property type="match status" value="1"/>
</dbReference>
<dbReference type="Gene3D" id="3.30.750.24">
    <property type="entry name" value="STAS domain"/>
    <property type="match status" value="1"/>
</dbReference>
<sequence length="421" mass="44851">MHVALNIFPEPVAILDSHLEFREMNALWREALAPAGGAPLAPAVRTAVRAVLEGKLERTEVEAAAPPEGDARYRFTVVAIPGTEALALLHARALPALPALPATAAVSPVSSAPHACGAATVRGEGDEVARAQALAEENHVLRAVIDTMPSAIFVKDRHGRFVVVNKAYAALHGSTVEEVLRKSQREVHESEESEGYLRADAEVIRSGLAKTMLDVFTPRGGEPRYLQVTKQPVVRRSGEVQVLGFASDITEKHLAELARDEALRELSAAVEGARREAEEKAALASELDRRLAEIQAQNEEILTLSAPILEMDASTVGVPLLGALDEARAATLTERLLRAVVARKARDVILDLTGIEAVDENTAGRLVGIVRALGLLGARAVVTGIRPAVAQTLVALGGDLSGIRTQQTPGAALRMLAQMRR</sequence>
<dbReference type="InterPro" id="IPR000700">
    <property type="entry name" value="PAS-assoc_C"/>
</dbReference>
<dbReference type="SUPFAM" id="SSF52091">
    <property type="entry name" value="SpoIIaa-like"/>
    <property type="match status" value="1"/>
</dbReference>
<dbReference type="Pfam" id="PF08448">
    <property type="entry name" value="PAS_4"/>
    <property type="match status" value="1"/>
</dbReference>
<evidence type="ECO:0000256" key="1">
    <source>
        <dbReference type="ARBA" id="ARBA00022553"/>
    </source>
</evidence>
<keyword evidence="1" id="KW-0597">Phosphoprotein</keyword>
<dbReference type="InterPro" id="IPR051932">
    <property type="entry name" value="Bact_StressResp_Reg"/>
</dbReference>
<dbReference type="PANTHER" id="PTHR33745">
    <property type="entry name" value="RSBT ANTAGONIST PROTEIN RSBS-RELATED"/>
    <property type="match status" value="1"/>
</dbReference>
<feature type="coiled-coil region" evidence="2">
    <location>
        <begin position="263"/>
        <end position="304"/>
    </location>
</feature>
<dbReference type="STRING" id="1192034.CAP_8333"/>
<dbReference type="InterPro" id="IPR002645">
    <property type="entry name" value="STAS_dom"/>
</dbReference>
<dbReference type="InterPro" id="IPR000014">
    <property type="entry name" value="PAS"/>
</dbReference>
<evidence type="ECO:0000259" key="3">
    <source>
        <dbReference type="PROSITE" id="PS50112"/>
    </source>
</evidence>
<dbReference type="RefSeq" id="WP_052376611.1">
    <property type="nucleotide sequence ID" value="NZ_ASRX01000082.1"/>
</dbReference>
<dbReference type="NCBIfam" id="TIGR00229">
    <property type="entry name" value="sensory_box"/>
    <property type="match status" value="1"/>
</dbReference>
<organism evidence="6 7">
    <name type="scientific">Chondromyces apiculatus DSM 436</name>
    <dbReference type="NCBI Taxonomy" id="1192034"/>
    <lineage>
        <taxon>Bacteria</taxon>
        <taxon>Pseudomonadati</taxon>
        <taxon>Myxococcota</taxon>
        <taxon>Polyangia</taxon>
        <taxon>Polyangiales</taxon>
        <taxon>Polyangiaceae</taxon>
        <taxon>Chondromyces</taxon>
    </lineage>
</organism>
<dbReference type="CDD" id="cd07041">
    <property type="entry name" value="STAS_RsbR_RsbS_like"/>
    <property type="match status" value="1"/>
</dbReference>
<comment type="caution">
    <text evidence="6">The sequence shown here is derived from an EMBL/GenBank/DDBJ whole genome shotgun (WGS) entry which is preliminary data.</text>
</comment>
<dbReference type="PANTHER" id="PTHR33745:SF3">
    <property type="entry name" value="RSBT CO-ANTAGONIST PROTEIN RSBRC"/>
    <property type="match status" value="1"/>
</dbReference>
<evidence type="ECO:0000313" key="6">
    <source>
        <dbReference type="EMBL" id="EYF01402.1"/>
    </source>
</evidence>
<name>A0A017SX98_9BACT</name>
<dbReference type="eggNOG" id="COG2202">
    <property type="taxonomic scope" value="Bacteria"/>
</dbReference>
<dbReference type="InterPro" id="IPR013656">
    <property type="entry name" value="PAS_4"/>
</dbReference>
<gene>
    <name evidence="6" type="ORF">CAP_8333</name>
</gene>
<accession>A0A017SX98</accession>
<dbReference type="InterPro" id="IPR035965">
    <property type="entry name" value="PAS-like_dom_sf"/>
</dbReference>
<dbReference type="eggNOG" id="COG1366">
    <property type="taxonomic scope" value="Bacteria"/>
</dbReference>
<evidence type="ECO:0000313" key="7">
    <source>
        <dbReference type="Proteomes" id="UP000019678"/>
    </source>
</evidence>
<dbReference type="Pfam" id="PF01740">
    <property type="entry name" value="STAS"/>
    <property type="match status" value="1"/>
</dbReference>
<dbReference type="PROSITE" id="PS50112">
    <property type="entry name" value="PAS"/>
    <property type="match status" value="1"/>
</dbReference>
<protein>
    <submittedName>
        <fullName evidence="6">RsbR, positive regulator of sigma-B</fullName>
    </submittedName>
</protein>
<dbReference type="Gene3D" id="3.30.450.20">
    <property type="entry name" value="PAS domain"/>
    <property type="match status" value="1"/>
</dbReference>
<dbReference type="Proteomes" id="UP000019678">
    <property type="component" value="Unassembled WGS sequence"/>
</dbReference>
<dbReference type="CDD" id="cd00130">
    <property type="entry name" value="PAS"/>
    <property type="match status" value="1"/>
</dbReference>
<evidence type="ECO:0000259" key="4">
    <source>
        <dbReference type="PROSITE" id="PS50113"/>
    </source>
</evidence>
<proteinExistence type="predicted"/>
<dbReference type="AlphaFoldDB" id="A0A017SX98"/>
<dbReference type="SUPFAM" id="SSF55785">
    <property type="entry name" value="PYP-like sensor domain (PAS domain)"/>
    <property type="match status" value="1"/>
</dbReference>